<accession>A0A9Q3CX13</accession>
<reference evidence="1" key="1">
    <citation type="submission" date="2021-03" db="EMBL/GenBank/DDBJ databases">
        <title>Draft genome sequence of rust myrtle Austropuccinia psidii MF-1, a brazilian biotype.</title>
        <authorList>
            <person name="Quecine M.C."/>
            <person name="Pachon D.M.R."/>
            <person name="Bonatelli M.L."/>
            <person name="Correr F.H."/>
            <person name="Franceschini L.M."/>
            <person name="Leite T.F."/>
            <person name="Margarido G.R.A."/>
            <person name="Almeida C.A."/>
            <person name="Ferrarezi J.A."/>
            <person name="Labate C.A."/>
        </authorList>
    </citation>
    <scope>NUCLEOTIDE SEQUENCE</scope>
    <source>
        <strain evidence="1">MF-1</strain>
    </source>
</reference>
<name>A0A9Q3CX13_9BASI</name>
<dbReference type="AlphaFoldDB" id="A0A9Q3CX13"/>
<dbReference type="EMBL" id="AVOT02011115">
    <property type="protein sequence ID" value="MBW0491508.1"/>
    <property type="molecule type" value="Genomic_DNA"/>
</dbReference>
<sequence>MINICIQINSVIALKIDNSHLDSWIILWHNQQNILVYLLNHHHTIGYLPGTLSNTFIPFLGAPQTFMHCGPGGAWIENFQSNPTQTLFVEGVFMTDPNDPSSFQKPNLALIFFTWYLNILFIIESFQKQYFKLQIPKEYDCNSHSQCQIFTPTTPMPILTPPLYPAVFSFSSKQKLIQLPSGSELPMMTCPNP</sequence>
<dbReference type="OrthoDB" id="2505291at2759"/>
<keyword evidence="2" id="KW-1185">Reference proteome</keyword>
<proteinExistence type="predicted"/>
<comment type="caution">
    <text evidence="1">The sequence shown here is derived from an EMBL/GenBank/DDBJ whole genome shotgun (WGS) entry which is preliminary data.</text>
</comment>
<evidence type="ECO:0000313" key="1">
    <source>
        <dbReference type="EMBL" id="MBW0491508.1"/>
    </source>
</evidence>
<gene>
    <name evidence="1" type="ORF">O181_031223</name>
</gene>
<protein>
    <submittedName>
        <fullName evidence="1">Uncharacterized protein</fullName>
    </submittedName>
</protein>
<dbReference type="Proteomes" id="UP000765509">
    <property type="component" value="Unassembled WGS sequence"/>
</dbReference>
<organism evidence="1 2">
    <name type="scientific">Austropuccinia psidii MF-1</name>
    <dbReference type="NCBI Taxonomy" id="1389203"/>
    <lineage>
        <taxon>Eukaryota</taxon>
        <taxon>Fungi</taxon>
        <taxon>Dikarya</taxon>
        <taxon>Basidiomycota</taxon>
        <taxon>Pucciniomycotina</taxon>
        <taxon>Pucciniomycetes</taxon>
        <taxon>Pucciniales</taxon>
        <taxon>Sphaerophragmiaceae</taxon>
        <taxon>Austropuccinia</taxon>
    </lineage>
</organism>
<evidence type="ECO:0000313" key="2">
    <source>
        <dbReference type="Proteomes" id="UP000765509"/>
    </source>
</evidence>